<dbReference type="InterPro" id="IPR006139">
    <property type="entry name" value="D-isomer_2_OHA_DH_cat_dom"/>
</dbReference>
<gene>
    <name evidence="7" type="ORF">PV11_07307</name>
</gene>
<dbReference type="GO" id="GO:0005829">
    <property type="term" value="C:cytosol"/>
    <property type="evidence" value="ECO:0007669"/>
    <property type="project" value="TreeGrafter"/>
</dbReference>
<evidence type="ECO:0000259" key="6">
    <source>
        <dbReference type="Pfam" id="PF02826"/>
    </source>
</evidence>
<dbReference type="GO" id="GO:0016618">
    <property type="term" value="F:hydroxypyruvate reductase [NAD(P)H] activity"/>
    <property type="evidence" value="ECO:0007669"/>
    <property type="project" value="TreeGrafter"/>
</dbReference>
<dbReference type="OrthoDB" id="9991913at2759"/>
<dbReference type="Pfam" id="PF02826">
    <property type="entry name" value="2-Hacid_dh_C"/>
    <property type="match status" value="1"/>
</dbReference>
<organism evidence="7 8">
    <name type="scientific">Exophiala sideris</name>
    <dbReference type="NCBI Taxonomy" id="1016849"/>
    <lineage>
        <taxon>Eukaryota</taxon>
        <taxon>Fungi</taxon>
        <taxon>Dikarya</taxon>
        <taxon>Ascomycota</taxon>
        <taxon>Pezizomycotina</taxon>
        <taxon>Eurotiomycetes</taxon>
        <taxon>Chaetothyriomycetidae</taxon>
        <taxon>Chaetothyriales</taxon>
        <taxon>Herpotrichiellaceae</taxon>
        <taxon>Exophiala</taxon>
    </lineage>
</organism>
<dbReference type="InterPro" id="IPR050223">
    <property type="entry name" value="D-isomer_2-hydroxyacid_DH"/>
</dbReference>
<reference evidence="7 8" key="1">
    <citation type="submission" date="2015-01" db="EMBL/GenBank/DDBJ databases">
        <title>The Genome Sequence of Exophiala sideris CBS121828.</title>
        <authorList>
            <consortium name="The Broad Institute Genomics Platform"/>
            <person name="Cuomo C."/>
            <person name="de Hoog S."/>
            <person name="Gorbushina A."/>
            <person name="Stielow B."/>
            <person name="Teixiera M."/>
            <person name="Abouelleil A."/>
            <person name="Chapman S.B."/>
            <person name="Priest M."/>
            <person name="Young S.K."/>
            <person name="Wortman J."/>
            <person name="Nusbaum C."/>
            <person name="Birren B."/>
        </authorList>
    </citation>
    <scope>NUCLEOTIDE SEQUENCE [LARGE SCALE GENOMIC DNA]</scope>
    <source>
        <strain evidence="7 8">CBS 121828</strain>
    </source>
</reference>
<dbReference type="PROSITE" id="PS00670">
    <property type="entry name" value="D_2_HYDROXYACID_DH_2"/>
    <property type="match status" value="1"/>
</dbReference>
<dbReference type="PANTHER" id="PTHR10996:SF269">
    <property type="entry name" value="HYPOTHETICAL D-ISOMER SPECIFIC 2-HYDROXYACID DEHYDROGENASE (EUROFUNG)"/>
    <property type="match status" value="1"/>
</dbReference>
<dbReference type="FunFam" id="3.40.50.720:FF:000203">
    <property type="entry name" value="D-3-phosphoglycerate dehydrogenase (SerA)"/>
    <property type="match status" value="1"/>
</dbReference>
<evidence type="ECO:0000259" key="5">
    <source>
        <dbReference type="Pfam" id="PF00389"/>
    </source>
</evidence>
<dbReference type="CDD" id="cd12168">
    <property type="entry name" value="Mand_dh_like"/>
    <property type="match status" value="1"/>
</dbReference>
<dbReference type="Proteomes" id="UP000053599">
    <property type="component" value="Unassembled WGS sequence"/>
</dbReference>
<dbReference type="InterPro" id="IPR029752">
    <property type="entry name" value="D-isomer_DH_CS1"/>
</dbReference>
<evidence type="ECO:0000313" key="7">
    <source>
        <dbReference type="EMBL" id="KIV79762.1"/>
    </source>
</evidence>
<dbReference type="STRING" id="1016849.A0A0D1Y9V8"/>
<evidence type="ECO:0000256" key="2">
    <source>
        <dbReference type="ARBA" id="ARBA00023002"/>
    </source>
</evidence>
<dbReference type="PROSITE" id="PS00671">
    <property type="entry name" value="D_2_HYDROXYACID_DH_3"/>
    <property type="match status" value="1"/>
</dbReference>
<sequence>MGKPKALLLGKLDHAQDSWNAIGEIAELTTTQARNRGEFLAELRSGKHDGVVAICDRAPPSIAQTGKWDEELLDALPESVKFIAHMGAGYDSLDVAACSARGIFVSNCPRVVEEATADCAIFLILATLRGFNNGIMAIRNGTWKGAVPPPPLGHDPQGKVLGILGLGGIGLNLKMKAEVFGLKVIYHNRNKLDDDMAEGAEYVSFDDLLAKSDVLSLNLPLNPKTRNLISTKEFAKMKEGIMIVNTARGGVMDEGALVDALNSGRVLSVGLDVYQQEPNIHPGLVSNPHVCLLPHMGTSTVETKTRMEEWTIGNVQSALETGRLKSTVPEQVHLLGSGPET</sequence>
<dbReference type="AlphaFoldDB" id="A0A0D1Y9V8"/>
<keyword evidence="2 4" id="KW-0560">Oxidoreductase</keyword>
<name>A0A0D1Y9V8_9EURO</name>
<dbReference type="GO" id="GO:0030267">
    <property type="term" value="F:glyoxylate reductase (NADPH) activity"/>
    <property type="evidence" value="ECO:0007669"/>
    <property type="project" value="TreeGrafter"/>
</dbReference>
<dbReference type="SUPFAM" id="SSF52283">
    <property type="entry name" value="Formate/glycerate dehydrogenase catalytic domain-like"/>
    <property type="match status" value="1"/>
</dbReference>
<evidence type="ECO:0000256" key="1">
    <source>
        <dbReference type="ARBA" id="ARBA00005854"/>
    </source>
</evidence>
<evidence type="ECO:0000256" key="4">
    <source>
        <dbReference type="RuleBase" id="RU003719"/>
    </source>
</evidence>
<accession>A0A0D1Y9V8</accession>
<dbReference type="InterPro" id="IPR029753">
    <property type="entry name" value="D-isomer_DH_CS"/>
</dbReference>
<feature type="domain" description="D-isomer specific 2-hydroxyacid dehydrogenase catalytic" evidence="5">
    <location>
        <begin position="63"/>
        <end position="328"/>
    </location>
</feature>
<dbReference type="InterPro" id="IPR006140">
    <property type="entry name" value="D-isomer_DH_NAD-bd"/>
</dbReference>
<dbReference type="SUPFAM" id="SSF51735">
    <property type="entry name" value="NAD(P)-binding Rossmann-fold domains"/>
    <property type="match status" value="1"/>
</dbReference>
<dbReference type="HOGENOM" id="CLU_019796_1_2_1"/>
<dbReference type="GO" id="GO:0051287">
    <property type="term" value="F:NAD binding"/>
    <property type="evidence" value="ECO:0007669"/>
    <property type="project" value="InterPro"/>
</dbReference>
<dbReference type="EMBL" id="KN846953">
    <property type="protein sequence ID" value="KIV79762.1"/>
    <property type="molecule type" value="Genomic_DNA"/>
</dbReference>
<dbReference type="InterPro" id="IPR036291">
    <property type="entry name" value="NAD(P)-bd_dom_sf"/>
</dbReference>
<feature type="domain" description="D-isomer specific 2-hydroxyacid dehydrogenase NAD-binding" evidence="6">
    <location>
        <begin position="122"/>
        <end position="297"/>
    </location>
</feature>
<dbReference type="Gene3D" id="3.40.50.720">
    <property type="entry name" value="NAD(P)-binding Rossmann-like Domain"/>
    <property type="match status" value="2"/>
</dbReference>
<comment type="similarity">
    <text evidence="1 4">Belongs to the D-isomer specific 2-hydroxyacid dehydrogenase family.</text>
</comment>
<dbReference type="PROSITE" id="PS00065">
    <property type="entry name" value="D_2_HYDROXYACID_DH_1"/>
    <property type="match status" value="1"/>
</dbReference>
<protein>
    <submittedName>
        <fullName evidence="7">Uncharacterized protein</fullName>
    </submittedName>
</protein>
<evidence type="ECO:0000313" key="8">
    <source>
        <dbReference type="Proteomes" id="UP000053599"/>
    </source>
</evidence>
<dbReference type="PANTHER" id="PTHR10996">
    <property type="entry name" value="2-HYDROXYACID DEHYDROGENASE-RELATED"/>
    <property type="match status" value="1"/>
</dbReference>
<proteinExistence type="inferred from homology"/>
<evidence type="ECO:0000256" key="3">
    <source>
        <dbReference type="ARBA" id="ARBA00023027"/>
    </source>
</evidence>
<dbReference type="Pfam" id="PF00389">
    <property type="entry name" value="2-Hacid_dh"/>
    <property type="match status" value="1"/>
</dbReference>
<keyword evidence="3" id="KW-0520">NAD</keyword>